<evidence type="ECO:0000313" key="3">
    <source>
        <dbReference type="Proteomes" id="UP001303046"/>
    </source>
</evidence>
<feature type="compositionally biased region" description="Basic and acidic residues" evidence="1">
    <location>
        <begin position="74"/>
        <end position="96"/>
    </location>
</feature>
<keyword evidence="3" id="KW-1185">Reference proteome</keyword>
<evidence type="ECO:0000256" key="1">
    <source>
        <dbReference type="SAM" id="MobiDB-lite"/>
    </source>
</evidence>
<dbReference type="Proteomes" id="UP001303046">
    <property type="component" value="Unassembled WGS sequence"/>
</dbReference>
<name>A0ABR1DX22_NECAM</name>
<proteinExistence type="predicted"/>
<dbReference type="EMBL" id="JAVFWL010000005">
    <property type="protein sequence ID" value="KAK6754992.1"/>
    <property type="molecule type" value="Genomic_DNA"/>
</dbReference>
<evidence type="ECO:0008006" key="4">
    <source>
        <dbReference type="Google" id="ProtNLM"/>
    </source>
</evidence>
<comment type="caution">
    <text evidence="2">The sequence shown here is derived from an EMBL/GenBank/DDBJ whole genome shotgun (WGS) entry which is preliminary data.</text>
</comment>
<gene>
    <name evidence="2" type="primary">Necator_chrV.g18557</name>
    <name evidence="2" type="ORF">RB195_013766</name>
</gene>
<feature type="region of interest" description="Disordered" evidence="1">
    <location>
        <begin position="60"/>
        <end position="96"/>
    </location>
</feature>
<reference evidence="2 3" key="1">
    <citation type="submission" date="2023-08" db="EMBL/GenBank/DDBJ databases">
        <title>A Necator americanus chromosomal reference genome.</title>
        <authorList>
            <person name="Ilik V."/>
            <person name="Petrzelkova K.J."/>
            <person name="Pardy F."/>
            <person name="Fuh T."/>
            <person name="Niatou-Singa F.S."/>
            <person name="Gouil Q."/>
            <person name="Baker L."/>
            <person name="Ritchie M.E."/>
            <person name="Jex A.R."/>
            <person name="Gazzola D."/>
            <person name="Li H."/>
            <person name="Toshio Fujiwara R."/>
            <person name="Zhan B."/>
            <person name="Aroian R.V."/>
            <person name="Pafco B."/>
            <person name="Schwarz E.M."/>
        </authorList>
    </citation>
    <scope>NUCLEOTIDE SEQUENCE [LARGE SCALE GENOMIC DNA]</scope>
    <source>
        <strain evidence="2 3">Aroian</strain>
        <tissue evidence="2">Whole animal</tissue>
    </source>
</reference>
<sequence>MNRRCRFHFHLILNSILQKMKLFVFLVCTAVFCVRVLEAQPLHRSDDSHLMVKRPERDGSRYGRLVDDSPLMVKRPERDGSRYGRLVDDSSDGEKT</sequence>
<accession>A0ABR1DX22</accession>
<organism evidence="2 3">
    <name type="scientific">Necator americanus</name>
    <name type="common">Human hookworm</name>
    <dbReference type="NCBI Taxonomy" id="51031"/>
    <lineage>
        <taxon>Eukaryota</taxon>
        <taxon>Metazoa</taxon>
        <taxon>Ecdysozoa</taxon>
        <taxon>Nematoda</taxon>
        <taxon>Chromadorea</taxon>
        <taxon>Rhabditida</taxon>
        <taxon>Rhabditina</taxon>
        <taxon>Rhabditomorpha</taxon>
        <taxon>Strongyloidea</taxon>
        <taxon>Ancylostomatidae</taxon>
        <taxon>Bunostominae</taxon>
        <taxon>Necator</taxon>
    </lineage>
</organism>
<evidence type="ECO:0000313" key="2">
    <source>
        <dbReference type="EMBL" id="KAK6754992.1"/>
    </source>
</evidence>
<protein>
    <recommendedName>
        <fullName evidence="4">Secreted protein</fullName>
    </recommendedName>
</protein>